<keyword evidence="1" id="KW-1133">Transmembrane helix</keyword>
<feature type="transmembrane region" description="Helical" evidence="1">
    <location>
        <begin position="46"/>
        <end position="65"/>
    </location>
</feature>
<name>A0A5D4KB52_9BACI</name>
<dbReference type="RefSeq" id="WP_148947377.1">
    <property type="nucleotide sequence ID" value="NZ_VTEH01000011.1"/>
</dbReference>
<reference evidence="2 3" key="1">
    <citation type="submission" date="2019-08" db="EMBL/GenBank/DDBJ databases">
        <title>Bacillus genomes from the desert of Cuatro Cienegas, Coahuila.</title>
        <authorList>
            <person name="Olmedo-Alvarez G."/>
        </authorList>
    </citation>
    <scope>NUCLEOTIDE SEQUENCE [LARGE SCALE GENOMIC DNA]</scope>
    <source>
        <strain evidence="2 3">CH40_1T</strain>
    </source>
</reference>
<keyword evidence="1" id="KW-0472">Membrane</keyword>
<gene>
    <name evidence="2" type="ORF">FZC79_13810</name>
</gene>
<sequence length="160" mass="17576">MTSRENKVATVLFTVGVLSIAVGIISGLYYWSQDDFAELGISRARVGWGMVINGAVVGIVFFGFAEIIKLLQGIFNQGEPHVPKAAPTVAEEPALAAANKAKEVSDSEKEQIEKFYEEQGRTVEKIELAEKEDFFVVTVDGKKELIELGGFKPVIHPYEK</sequence>
<evidence type="ECO:0000256" key="1">
    <source>
        <dbReference type="SAM" id="Phobius"/>
    </source>
</evidence>
<proteinExistence type="predicted"/>
<evidence type="ECO:0000313" key="3">
    <source>
        <dbReference type="Proteomes" id="UP000323317"/>
    </source>
</evidence>
<dbReference type="AlphaFoldDB" id="A0A5D4KB52"/>
<protein>
    <submittedName>
        <fullName evidence="2">Uncharacterized protein</fullName>
    </submittedName>
</protein>
<accession>A0A5D4KB52</accession>
<feature type="transmembrane region" description="Helical" evidence="1">
    <location>
        <begin position="12"/>
        <end position="31"/>
    </location>
</feature>
<keyword evidence="1" id="KW-0812">Transmembrane</keyword>
<dbReference type="Proteomes" id="UP000323317">
    <property type="component" value="Unassembled WGS sequence"/>
</dbReference>
<evidence type="ECO:0000313" key="2">
    <source>
        <dbReference type="EMBL" id="TYR74548.1"/>
    </source>
</evidence>
<organism evidence="2 3">
    <name type="scientific">Rossellomorea vietnamensis</name>
    <dbReference type="NCBI Taxonomy" id="218284"/>
    <lineage>
        <taxon>Bacteria</taxon>
        <taxon>Bacillati</taxon>
        <taxon>Bacillota</taxon>
        <taxon>Bacilli</taxon>
        <taxon>Bacillales</taxon>
        <taxon>Bacillaceae</taxon>
        <taxon>Rossellomorea</taxon>
    </lineage>
</organism>
<dbReference type="EMBL" id="VTEH01000011">
    <property type="protein sequence ID" value="TYR74548.1"/>
    <property type="molecule type" value="Genomic_DNA"/>
</dbReference>
<comment type="caution">
    <text evidence="2">The sequence shown here is derived from an EMBL/GenBank/DDBJ whole genome shotgun (WGS) entry which is preliminary data.</text>
</comment>